<dbReference type="PANTHER" id="PTHR34478:SF1">
    <property type="entry name" value="PROTEIN LEMA"/>
    <property type="match status" value="1"/>
</dbReference>
<dbReference type="SUPFAM" id="SSF140478">
    <property type="entry name" value="LemA-like"/>
    <property type="match status" value="1"/>
</dbReference>
<evidence type="ECO:0000256" key="7">
    <source>
        <dbReference type="SAM" id="Phobius"/>
    </source>
</evidence>
<comment type="subcellular location">
    <subcellularLocation>
        <location evidence="1">Membrane</location>
        <topology evidence="1">Single-pass membrane protein</topology>
    </subcellularLocation>
</comment>
<keyword evidence="9" id="KW-1185">Reference proteome</keyword>
<dbReference type="InterPro" id="IPR007156">
    <property type="entry name" value="MamQ_LemA"/>
</dbReference>
<keyword evidence="3 7" id="KW-0812">Transmembrane</keyword>
<evidence type="ECO:0000313" key="8">
    <source>
        <dbReference type="EMBL" id="TSE19277.1"/>
    </source>
</evidence>
<evidence type="ECO:0000256" key="3">
    <source>
        <dbReference type="ARBA" id="ARBA00022692"/>
    </source>
</evidence>
<sequence>METLAWILKLLLLAALALLIKVVLDYNTLRRMSEAISEAWSNIQVALRKQISLVNQLIEVVRQYQEAEKLVMLQVTESDRTMAEMSSLHQQTGLILAAASNLAQRYPDLKANQQYQRLIDSIQECETELTQRRHAYNANVKDYNTKRSALPTVFWASALGFREAPYLSFDGQNVVVDIHKLENFASDVDAQRVHELLGRAKDAALRAGDKALDTGAQLARKTMQTIQAAVSDVASSPNTTTPDRSAPSSAAASEHQVVEASASASSSGRPQDR</sequence>
<comment type="similarity">
    <text evidence="2">Belongs to the LemA family.</text>
</comment>
<gene>
    <name evidence="8" type="ORF">Talka_01701</name>
</gene>
<evidence type="ECO:0000256" key="5">
    <source>
        <dbReference type="ARBA" id="ARBA00023136"/>
    </source>
</evidence>
<protein>
    <submittedName>
        <fullName evidence="8">LemA family protein</fullName>
    </submittedName>
</protein>
<dbReference type="Pfam" id="PF04011">
    <property type="entry name" value="LemA"/>
    <property type="match status" value="1"/>
</dbReference>
<keyword evidence="5 7" id="KW-0472">Membrane</keyword>
<dbReference type="Gene3D" id="1.20.1440.20">
    <property type="entry name" value="LemA-like domain"/>
    <property type="match status" value="1"/>
</dbReference>
<dbReference type="RefSeq" id="WP_185970112.1">
    <property type="nucleotide sequence ID" value="NZ_VJNB01000008.1"/>
</dbReference>
<dbReference type="InterPro" id="IPR023353">
    <property type="entry name" value="LemA-like_dom_sf"/>
</dbReference>
<dbReference type="AlphaFoldDB" id="A0A554W6R9"/>
<accession>A0A554W6R9</accession>
<feature type="compositionally biased region" description="Polar residues" evidence="6">
    <location>
        <begin position="230"/>
        <end position="243"/>
    </location>
</feature>
<proteinExistence type="inferred from homology"/>
<evidence type="ECO:0000256" key="2">
    <source>
        <dbReference type="ARBA" id="ARBA00008854"/>
    </source>
</evidence>
<evidence type="ECO:0000256" key="4">
    <source>
        <dbReference type="ARBA" id="ARBA00022989"/>
    </source>
</evidence>
<feature type="compositionally biased region" description="Low complexity" evidence="6">
    <location>
        <begin position="245"/>
        <end position="267"/>
    </location>
</feature>
<comment type="caution">
    <text evidence="8">The sequence shown here is derived from an EMBL/GenBank/DDBJ whole genome shotgun (WGS) entry which is preliminary data.</text>
</comment>
<keyword evidence="4 7" id="KW-1133">Transmembrane helix</keyword>
<feature type="region of interest" description="Disordered" evidence="6">
    <location>
        <begin position="230"/>
        <end position="273"/>
    </location>
</feature>
<organism evidence="8 9">
    <name type="scientific">Tepidimonas alkaliphilus</name>
    <dbReference type="NCBI Taxonomy" id="2588942"/>
    <lineage>
        <taxon>Bacteria</taxon>
        <taxon>Pseudomonadati</taxon>
        <taxon>Pseudomonadota</taxon>
        <taxon>Betaproteobacteria</taxon>
        <taxon>Burkholderiales</taxon>
        <taxon>Tepidimonas</taxon>
    </lineage>
</organism>
<evidence type="ECO:0000256" key="1">
    <source>
        <dbReference type="ARBA" id="ARBA00004167"/>
    </source>
</evidence>
<name>A0A554W6R9_9BURK</name>
<dbReference type="PANTHER" id="PTHR34478">
    <property type="entry name" value="PROTEIN LEMA"/>
    <property type="match status" value="1"/>
</dbReference>
<reference evidence="8 9" key="1">
    <citation type="submission" date="2019-07" db="EMBL/GenBank/DDBJ databases">
        <title>Tepidimonas alkaliphilus YIM 72238 draft genome.</title>
        <authorList>
            <person name="Da Costa M.S."/>
            <person name="Froufe H.J.C."/>
            <person name="Egas C."/>
            <person name="Albuquerque L."/>
        </authorList>
    </citation>
    <scope>NUCLEOTIDE SEQUENCE [LARGE SCALE GENOMIC DNA]</scope>
    <source>
        <strain evidence="8 9">YIM 72238</strain>
    </source>
</reference>
<evidence type="ECO:0000313" key="9">
    <source>
        <dbReference type="Proteomes" id="UP000315736"/>
    </source>
</evidence>
<evidence type="ECO:0000256" key="6">
    <source>
        <dbReference type="SAM" id="MobiDB-lite"/>
    </source>
</evidence>
<feature type="transmembrane region" description="Helical" evidence="7">
    <location>
        <begin position="6"/>
        <end position="24"/>
    </location>
</feature>
<dbReference type="EMBL" id="VJNB01000008">
    <property type="protein sequence ID" value="TSE19277.1"/>
    <property type="molecule type" value="Genomic_DNA"/>
</dbReference>
<dbReference type="GO" id="GO:0016020">
    <property type="term" value="C:membrane"/>
    <property type="evidence" value="ECO:0007669"/>
    <property type="project" value="UniProtKB-SubCell"/>
</dbReference>
<dbReference type="Proteomes" id="UP000315736">
    <property type="component" value="Unassembled WGS sequence"/>
</dbReference>